<sequence>MDNIEFLLEPQFEIPERLKMYLEIMPPEESRPIYNSFILACVMGDKTIEEWQESVIRRLKNAR</sequence>
<evidence type="ECO:0000313" key="1">
    <source>
        <dbReference type="EMBL" id="XCD03104.1"/>
    </source>
</evidence>
<name>A0AAU8AT88_9VIRU</name>
<accession>A0AAU8AT88</accession>
<reference evidence="1" key="1">
    <citation type="submission" date="2024-03" db="EMBL/GenBank/DDBJ databases">
        <title>Diverse circular DNA viruses in blood, oral, and fecal samples of captive lemurs.</title>
        <authorList>
            <person name="Paietta E.N."/>
            <person name="Kraberger S."/>
            <person name="Lund M.C."/>
            <person name="Custer J.M."/>
            <person name="Vargas K.M."/>
            <person name="Ehmke E.E."/>
            <person name="Yoder A.D."/>
            <person name="Varsani A."/>
        </authorList>
    </citation>
    <scope>NUCLEOTIDE SEQUENCE</scope>
    <source>
        <strain evidence="1">Duke_17_45</strain>
    </source>
</reference>
<protein>
    <submittedName>
        <fullName evidence="1">Uncharacterized protein</fullName>
    </submittedName>
</protein>
<organism evidence="1">
    <name type="scientific">Dulem virus 31</name>
    <dbReference type="NCBI Taxonomy" id="3145749"/>
    <lineage>
        <taxon>Viruses</taxon>
        <taxon>Monodnaviria</taxon>
        <taxon>Sangervirae</taxon>
        <taxon>Phixviricota</taxon>
        <taxon>Malgrandaviricetes</taxon>
        <taxon>Petitvirales</taxon>
        <taxon>Microviridae</taxon>
        <taxon>Microvirus</taxon>
    </lineage>
</organism>
<proteinExistence type="predicted"/>
<dbReference type="EMBL" id="PP511318">
    <property type="protein sequence ID" value="XCD03104.1"/>
    <property type="molecule type" value="Genomic_DNA"/>
</dbReference>